<dbReference type="CDD" id="cd04380">
    <property type="entry name" value="RhoGAP_OCRL1"/>
    <property type="match status" value="1"/>
</dbReference>
<dbReference type="Pfam" id="PF16776">
    <property type="entry name" value="INPP5B_PH"/>
    <property type="match status" value="1"/>
</dbReference>
<feature type="domain" description="Rho-GAP" evidence="11">
    <location>
        <begin position="701"/>
        <end position="881"/>
    </location>
</feature>
<dbReference type="Pfam" id="PF00620">
    <property type="entry name" value="RhoGAP"/>
    <property type="match status" value="1"/>
</dbReference>
<dbReference type="CDD" id="cd09093">
    <property type="entry name" value="INPP5c_INPP5B"/>
    <property type="match status" value="1"/>
</dbReference>
<gene>
    <name evidence="12" type="primary">INPP5B</name>
    <name evidence="12" type="synonym">LOC115176668</name>
</gene>
<dbReference type="GeneTree" id="ENSGT00940000156762"/>
<dbReference type="Gene3D" id="3.60.10.10">
    <property type="entry name" value="Endonuclease/exonuclease/phosphatase"/>
    <property type="match status" value="1"/>
</dbReference>
<dbReference type="Gene3D" id="2.30.29.110">
    <property type="match status" value="1"/>
</dbReference>
<dbReference type="InterPro" id="IPR013783">
    <property type="entry name" value="Ig-like_fold"/>
</dbReference>
<dbReference type="InterPro" id="IPR048869">
    <property type="entry name" value="OCRL-1_2_ASH"/>
</dbReference>
<dbReference type="FunFam" id="2.60.40.10:FF:000132">
    <property type="entry name" value="Inositol polyphosphate 5-phosphatase OCRL-1 isoform b"/>
    <property type="match status" value="1"/>
</dbReference>
<dbReference type="InterPro" id="IPR000198">
    <property type="entry name" value="RhoGAP_dom"/>
</dbReference>
<keyword evidence="7" id="KW-0443">Lipid metabolism</keyword>
<evidence type="ECO:0000256" key="5">
    <source>
        <dbReference type="ARBA" id="ARBA00022753"/>
    </source>
</evidence>
<keyword evidence="9" id="KW-0968">Cytoplasmic vesicle</keyword>
<dbReference type="GO" id="GO:0046856">
    <property type="term" value="P:phosphatidylinositol dephosphorylation"/>
    <property type="evidence" value="ECO:0007669"/>
    <property type="project" value="InterPro"/>
</dbReference>
<evidence type="ECO:0000256" key="4">
    <source>
        <dbReference type="ARBA" id="ARBA00013044"/>
    </source>
</evidence>
<evidence type="ECO:0000313" key="12">
    <source>
        <dbReference type="Ensembl" id="ENSSTUP00000018615.1"/>
    </source>
</evidence>
<proteinExistence type="inferred from homology"/>
<evidence type="ECO:0000256" key="8">
    <source>
        <dbReference type="ARBA" id="ARBA00023136"/>
    </source>
</evidence>
<dbReference type="PROSITE" id="PS50238">
    <property type="entry name" value="RHOGAP"/>
    <property type="match status" value="1"/>
</dbReference>
<comment type="subcellular location">
    <subcellularLocation>
        <location evidence="2">Cytoplasmic vesicle</location>
        <location evidence="2">Phagosome membrane</location>
    </subcellularLocation>
    <subcellularLocation>
        <location evidence="1">Early endosome membrane</location>
    </subcellularLocation>
</comment>
<dbReference type="Proteomes" id="UP000472277">
    <property type="component" value="Chromosome 3"/>
</dbReference>
<dbReference type="Ensembl" id="ENSSTUT00000019581.1">
    <property type="protein sequence ID" value="ENSSTUP00000018615.1"/>
    <property type="gene ID" value="ENSSTUG00000007064.1"/>
</dbReference>
<evidence type="ECO:0000256" key="3">
    <source>
        <dbReference type="ARBA" id="ARBA00005910"/>
    </source>
</evidence>
<dbReference type="SMART" id="SM00128">
    <property type="entry name" value="IPPc"/>
    <property type="match status" value="1"/>
</dbReference>
<dbReference type="InterPro" id="IPR047078">
    <property type="entry name" value="RhoGAP_OCRL1"/>
</dbReference>
<dbReference type="InterPro" id="IPR031896">
    <property type="entry name" value="INPP5B_PH_dom"/>
</dbReference>
<evidence type="ECO:0000256" key="6">
    <source>
        <dbReference type="ARBA" id="ARBA00022801"/>
    </source>
</evidence>
<protein>
    <recommendedName>
        <fullName evidence="4">phosphoinositide 5-phosphatase</fullName>
        <ecNumber evidence="4">3.1.3.36</ecNumber>
    </recommendedName>
</protein>
<dbReference type="InterPro" id="IPR008936">
    <property type="entry name" value="Rho_GTPase_activation_prot"/>
</dbReference>
<dbReference type="AlphaFoldDB" id="A0A673X334"/>
<evidence type="ECO:0000256" key="7">
    <source>
        <dbReference type="ARBA" id="ARBA00023098"/>
    </source>
</evidence>
<dbReference type="SUPFAM" id="SSF48350">
    <property type="entry name" value="GTPase activation domain, GAP"/>
    <property type="match status" value="1"/>
</dbReference>
<dbReference type="GO" id="GO:0052658">
    <property type="term" value="F:inositol-1,4,5-trisphosphate 5-phosphatase activity"/>
    <property type="evidence" value="ECO:0007669"/>
    <property type="project" value="TreeGrafter"/>
</dbReference>
<dbReference type="InterPro" id="IPR000300">
    <property type="entry name" value="IPPc"/>
</dbReference>
<dbReference type="GO" id="GO:0005829">
    <property type="term" value="C:cytosol"/>
    <property type="evidence" value="ECO:0007669"/>
    <property type="project" value="TreeGrafter"/>
</dbReference>
<feature type="region of interest" description="Disordered" evidence="10">
    <location>
        <begin position="164"/>
        <end position="212"/>
    </location>
</feature>
<dbReference type="SUPFAM" id="SSF56219">
    <property type="entry name" value="DNase I-like"/>
    <property type="match status" value="1"/>
</dbReference>
<dbReference type="PANTHER" id="PTHR11200">
    <property type="entry name" value="INOSITOL 5-PHOSPHATASE"/>
    <property type="match status" value="1"/>
</dbReference>
<evidence type="ECO:0000256" key="2">
    <source>
        <dbReference type="ARBA" id="ARBA00004580"/>
    </source>
</evidence>
<reference evidence="12" key="1">
    <citation type="submission" date="2025-08" db="UniProtKB">
        <authorList>
            <consortium name="Ensembl"/>
        </authorList>
    </citation>
    <scope>IDENTIFICATION</scope>
</reference>
<dbReference type="Pfam" id="PF22669">
    <property type="entry name" value="Exo_endo_phos2"/>
    <property type="match status" value="1"/>
</dbReference>
<keyword evidence="13" id="KW-1185">Reference proteome</keyword>
<evidence type="ECO:0000256" key="9">
    <source>
        <dbReference type="ARBA" id="ARBA00023329"/>
    </source>
</evidence>
<dbReference type="GO" id="GO:0007165">
    <property type="term" value="P:signal transduction"/>
    <property type="evidence" value="ECO:0007669"/>
    <property type="project" value="InterPro"/>
</dbReference>
<dbReference type="Gene3D" id="2.60.40.10">
    <property type="entry name" value="Immunoglobulins"/>
    <property type="match status" value="1"/>
</dbReference>
<feature type="compositionally biased region" description="Polar residues" evidence="10">
    <location>
        <begin position="164"/>
        <end position="181"/>
    </location>
</feature>
<evidence type="ECO:0000256" key="10">
    <source>
        <dbReference type="SAM" id="MobiDB-lite"/>
    </source>
</evidence>
<evidence type="ECO:0000256" key="1">
    <source>
        <dbReference type="ARBA" id="ARBA00004146"/>
    </source>
</evidence>
<keyword evidence="6" id="KW-0378">Hydrolase</keyword>
<feature type="compositionally biased region" description="Basic and acidic residues" evidence="10">
    <location>
        <begin position="196"/>
        <end position="212"/>
    </location>
</feature>
<dbReference type="InterPro" id="IPR036691">
    <property type="entry name" value="Endo/exonu/phosph_ase_sf"/>
</dbReference>
<dbReference type="Pfam" id="PF21310">
    <property type="entry name" value="OCRL-like_ASH"/>
    <property type="match status" value="1"/>
</dbReference>
<dbReference type="GO" id="GO:0004439">
    <property type="term" value="F:phosphatidylinositol-4,5-bisphosphate 5-phosphatase activity"/>
    <property type="evidence" value="ECO:0007669"/>
    <property type="project" value="UniProtKB-EC"/>
</dbReference>
<keyword evidence="5" id="KW-0967">Endosome</keyword>
<evidence type="ECO:0000259" key="11">
    <source>
        <dbReference type="PROSITE" id="PS50238"/>
    </source>
</evidence>
<dbReference type="FunFam" id="3.60.10.10:FF:000004">
    <property type="entry name" value="Type II inositol 1,4,5-trisphosphate 5-phosphatase"/>
    <property type="match status" value="1"/>
</dbReference>
<keyword evidence="8" id="KW-0472">Membrane</keyword>
<dbReference type="InterPro" id="IPR037793">
    <property type="entry name" value="OCRL1/INPP5B_INPP5c"/>
</dbReference>
<dbReference type="EC" id="3.1.3.36" evidence="4"/>
<dbReference type="FunFam" id="1.10.555.10:FF:000012">
    <property type="entry name" value="Putative inositol polyphosphate 5-phosphatase OCRL-1"/>
    <property type="match status" value="1"/>
</dbReference>
<organism evidence="12 13">
    <name type="scientific">Salmo trutta</name>
    <name type="common">Brown trout</name>
    <dbReference type="NCBI Taxonomy" id="8032"/>
    <lineage>
        <taxon>Eukaryota</taxon>
        <taxon>Metazoa</taxon>
        <taxon>Chordata</taxon>
        <taxon>Craniata</taxon>
        <taxon>Vertebrata</taxon>
        <taxon>Euteleostomi</taxon>
        <taxon>Actinopterygii</taxon>
        <taxon>Neopterygii</taxon>
        <taxon>Teleostei</taxon>
        <taxon>Protacanthopterygii</taxon>
        <taxon>Salmoniformes</taxon>
        <taxon>Salmonidae</taxon>
        <taxon>Salmoninae</taxon>
        <taxon>Salmo</taxon>
    </lineage>
</organism>
<dbReference type="InterPro" id="IPR046985">
    <property type="entry name" value="IP5"/>
</dbReference>
<reference evidence="12" key="2">
    <citation type="submission" date="2025-09" db="UniProtKB">
        <authorList>
            <consortium name="Ensembl"/>
        </authorList>
    </citation>
    <scope>IDENTIFICATION</scope>
</reference>
<comment type="similarity">
    <text evidence="3">Belongs to the inositol 1,4,5-trisphosphate 5-phosphatase type II family.</text>
</comment>
<dbReference type="PANTHER" id="PTHR11200:SF300">
    <property type="entry name" value="TYPE II INOSITOL 1,4,5-TRISPHOSPHATE 5-PHOSPHATASE"/>
    <property type="match status" value="1"/>
</dbReference>
<dbReference type="SMART" id="SM00324">
    <property type="entry name" value="RhoGAP"/>
    <property type="match status" value="1"/>
</dbReference>
<accession>A0A673X334</accession>
<dbReference type="GO" id="GO:0031901">
    <property type="term" value="C:early endosome membrane"/>
    <property type="evidence" value="ECO:0007669"/>
    <property type="project" value="UniProtKB-SubCell"/>
</dbReference>
<dbReference type="Gene3D" id="1.10.555.10">
    <property type="entry name" value="Rho GTPase activation protein"/>
    <property type="match status" value="1"/>
</dbReference>
<name>A0A673X334_SALTR</name>
<dbReference type="GO" id="GO:0030670">
    <property type="term" value="C:phagocytic vesicle membrane"/>
    <property type="evidence" value="ECO:0007669"/>
    <property type="project" value="UniProtKB-SubCell"/>
</dbReference>
<evidence type="ECO:0000313" key="13">
    <source>
        <dbReference type="Proteomes" id="UP000472277"/>
    </source>
</evidence>
<sequence>MDQSFAIQEILAEDETCVIAVQCLVLVDNVTESRLLGLVERTKEHALFVFTHRRMAITGEDVTLYDIFPISNDFAVVEVSSADELSFVGADTRVRLNFQDGDLEVRLPFGSHSRLFLSEVNKAWSDVCKSPKEAPKFEWLHKYRKASKGQGGVKQTLAPLGTTHTKISQHTKTGNSLNAVSRSPVEGNKRVNSGAEHPRVESGPDSQGKVKREGWDELKREGRHDLVRQSSHTASNKATMLAMPQFGLRDNLIRCELLKNEDIYTYLENFRFQELDLSKEAFFFNDTPKETEWLKAVSEGLHPDAKYALVKLVRLVGIMLLFYVRNEHAKHISEMEAETVGTGIMGRMGNKGAVAIRFRFHNSDICVVNSHLAAHVEEYERRNQDYKDICSRLLFRQHDPALAPLTIMKHNVVLWLGDLNYRLSDLDVDNVKDLIAKKDFETLHSYDQLKRQIDEKAVFVGFVEGEIGFLPTYKYDTGSDQWDTSEKCRVPAWCDRILWRGKNVRQLHYQSHMDLNTSDHKPVSSLLEMGIKLVNEESYKKTFEEIVRSLDKMENECIPSVTLSRREFHFKDVKFMQHQAETLTLFNDGQVPCQFEFIQKLDEPTYCKPWLTANPAKGFIAQGGNVDIDLEVFVNRSTATELNAGRQQIEDILVLHLERGKDYFLSVTGNYLPSCFGSSIQILCQLRDPIQEMPLETIRELTLSGDETRTVIIDKPLDIPKEIWQMVDHLYRNAPKQGELFQQPGLRSEFVEIRDCLDTGMPDSLPGSNHSVAEALLLFLDALPEPVVPFSLYQQCLECCSNTSQCKKVVSLLPQCHKNVFNYIAAFLRELLKHSTHNSLDVHILASIFAALLLRSPTKQDLAEKRKTQEFFQHFLVQDLS</sequence>